<organism evidence="2 3">
    <name type="scientific">Streptomyces aidingensis</name>
    <dbReference type="NCBI Taxonomy" id="910347"/>
    <lineage>
        <taxon>Bacteria</taxon>
        <taxon>Bacillati</taxon>
        <taxon>Actinomycetota</taxon>
        <taxon>Actinomycetes</taxon>
        <taxon>Kitasatosporales</taxon>
        <taxon>Streptomycetaceae</taxon>
        <taxon>Streptomyces</taxon>
    </lineage>
</organism>
<gene>
    <name evidence="2" type="ORF">SAMN05421773_105320</name>
</gene>
<dbReference type="PROSITE" id="PS50943">
    <property type="entry name" value="HTH_CROC1"/>
    <property type="match status" value="1"/>
</dbReference>
<accession>A0A1I1LMY9</accession>
<evidence type="ECO:0000259" key="1">
    <source>
        <dbReference type="PROSITE" id="PS50943"/>
    </source>
</evidence>
<protein>
    <submittedName>
        <fullName evidence="2">Helix-turn-helix domain-containing protein</fullName>
    </submittedName>
</protein>
<dbReference type="CDD" id="cd00093">
    <property type="entry name" value="HTH_XRE"/>
    <property type="match status" value="1"/>
</dbReference>
<dbReference type="OrthoDB" id="3213425at2"/>
<evidence type="ECO:0000313" key="3">
    <source>
        <dbReference type="Proteomes" id="UP000199207"/>
    </source>
</evidence>
<dbReference type="AlphaFoldDB" id="A0A1I1LMY9"/>
<feature type="domain" description="HTH cro/C1-type" evidence="1">
    <location>
        <begin position="13"/>
        <end position="73"/>
    </location>
</feature>
<sequence>MSDQRRAQFGAYLASLRRTKRWSQSQLAERLCASTGVDSVTRSEVSRWEHGKRIPESWLPQLAIAFGIPLHEIQNAAAYARGDTAARLPIPNPALAELLPQASEFTSAGSTLGRRIGKNEVSLIAARAHALRLADDVLSGGDLLPTAVRELEAATHLFKETYHSGETSRQLLSVIAEMAQITGWISSDAGRCEESERVYRLGISAAREADDAPVTANLISSLAYHLSNVPGREQDAVWLAQAAVSAGRTATPRARAVFFDRIAWAQTRTEDAEVAMKALNDAHDALSKESDTNEPQWAYWVNRLELEVMDARVYTELRRPLRAVPLLTRIMSQYDASYTRETALYRSWLAIALADANEPEQAAYEAEQVLSSMSALTSDRVTERARVVLRRLGEFDAVPAVQSLRREHMYLLER</sequence>
<keyword evidence="3" id="KW-1185">Reference proteome</keyword>
<dbReference type="STRING" id="910347.SAMN05421773_105320"/>
<dbReference type="InterPro" id="IPR011990">
    <property type="entry name" value="TPR-like_helical_dom_sf"/>
</dbReference>
<dbReference type="EMBL" id="FOLM01000005">
    <property type="protein sequence ID" value="SFC74577.1"/>
    <property type="molecule type" value="Genomic_DNA"/>
</dbReference>
<dbReference type="Pfam" id="PF13560">
    <property type="entry name" value="HTH_31"/>
    <property type="match status" value="1"/>
</dbReference>
<dbReference type="Proteomes" id="UP000199207">
    <property type="component" value="Unassembled WGS sequence"/>
</dbReference>
<name>A0A1I1LMY9_9ACTN</name>
<dbReference type="InterPro" id="IPR010982">
    <property type="entry name" value="Lambda_DNA-bd_dom_sf"/>
</dbReference>
<proteinExistence type="predicted"/>
<dbReference type="SUPFAM" id="SSF47413">
    <property type="entry name" value="lambda repressor-like DNA-binding domains"/>
    <property type="match status" value="1"/>
</dbReference>
<dbReference type="InterPro" id="IPR001387">
    <property type="entry name" value="Cro/C1-type_HTH"/>
</dbReference>
<dbReference type="GO" id="GO:0003677">
    <property type="term" value="F:DNA binding"/>
    <property type="evidence" value="ECO:0007669"/>
    <property type="project" value="InterPro"/>
</dbReference>
<dbReference type="SMART" id="SM00530">
    <property type="entry name" value="HTH_XRE"/>
    <property type="match status" value="1"/>
</dbReference>
<dbReference type="Gene3D" id="1.10.260.40">
    <property type="entry name" value="lambda repressor-like DNA-binding domains"/>
    <property type="match status" value="1"/>
</dbReference>
<reference evidence="2 3" key="1">
    <citation type="submission" date="2016-10" db="EMBL/GenBank/DDBJ databases">
        <authorList>
            <person name="de Groot N.N."/>
        </authorList>
    </citation>
    <scope>NUCLEOTIDE SEQUENCE [LARGE SCALE GENOMIC DNA]</scope>
    <source>
        <strain evidence="2 3">CGMCC 4.5739</strain>
    </source>
</reference>
<evidence type="ECO:0000313" key="2">
    <source>
        <dbReference type="EMBL" id="SFC74577.1"/>
    </source>
</evidence>
<dbReference type="RefSeq" id="WP_093838870.1">
    <property type="nucleotide sequence ID" value="NZ_FOLM01000005.1"/>
</dbReference>
<dbReference type="Gene3D" id="1.25.40.10">
    <property type="entry name" value="Tetratricopeptide repeat domain"/>
    <property type="match status" value="1"/>
</dbReference>